<evidence type="ECO:0000256" key="6">
    <source>
        <dbReference type="ARBA" id="ARBA00022989"/>
    </source>
</evidence>
<comment type="similarity">
    <text evidence="3 8">Belongs to the MlaE permease family.</text>
</comment>
<comment type="caution">
    <text evidence="8">Lacks conserved residue(s) required for the propagation of feature annotation.</text>
</comment>
<feature type="transmembrane region" description="Helical" evidence="8">
    <location>
        <begin position="196"/>
        <end position="214"/>
    </location>
</feature>
<evidence type="ECO:0000256" key="4">
    <source>
        <dbReference type="ARBA" id="ARBA00022448"/>
    </source>
</evidence>
<keyword evidence="6 8" id="KW-1133">Transmembrane helix</keyword>
<reference evidence="9 10" key="2">
    <citation type="journal article" date="2020" name="MBio">
        <title>Isolation and Molecular Analysis of a Novel Neorickettsia Species That Causes Potomac Horse Fever.</title>
        <authorList>
            <person name="Teymournejad O."/>
            <person name="Lin M."/>
            <person name="Bekebrede H."/>
            <person name="Kamr A."/>
            <person name="Toribio R.E."/>
            <person name="Arroyo L.G."/>
            <person name="Baird J.D."/>
            <person name="Rikihisa Y."/>
        </authorList>
    </citation>
    <scope>NUCLEOTIDE SEQUENCE [LARGE SCALE GENOMIC DNA]</scope>
    <source>
        <strain evidence="9 10">Fin17</strain>
    </source>
</reference>
<evidence type="ECO:0000256" key="1">
    <source>
        <dbReference type="ARBA" id="ARBA00003787"/>
    </source>
</evidence>
<dbReference type="InterPro" id="IPR003453">
    <property type="entry name" value="ABC_MlaE_roteobac"/>
</dbReference>
<gene>
    <name evidence="9" type="ORF">GP480_02835</name>
</gene>
<reference evidence="9 10" key="1">
    <citation type="journal article" date="2020" name="MBio">
        <title>Erratum for Teymournejad et al., 'Isolation and Molecular Analysis of a Novel Neorickettsia Species That Causes Potomac Horse Fever'.</title>
        <authorList>
            <person name="Teymournejad O."/>
            <person name="Lin M."/>
            <person name="Bekebrede H."/>
            <person name="Kamr A."/>
            <person name="Toribio R.E."/>
            <person name="Arroyo L.G."/>
            <person name="Baird J.D."/>
            <person name="Rikihisa Y."/>
        </authorList>
    </citation>
    <scope>NUCLEOTIDE SEQUENCE [LARGE SCALE GENOMIC DNA]</scope>
    <source>
        <strain evidence="9 10">Fin17</strain>
    </source>
</reference>
<sequence>MYSYIKNTIRIVGDFTLFNLSVLLSSRKVYCVEIVKQLFLIGYYSVPIVAFSAVFMGAMLALHTYSGLDLFQSQTMVAQVLAKSITREIGPVVVGIIVAGRVASTIAAEIGTMRVTEQVDLLKSLSINVHAYLVFPKIIAALISFPVLSIISALFGMLGGYLIGTYKFAFSEMLYISDTLTFVTYKDLMSGMTKSFFFGFITASVSCFNALRATHGAKGVGIAVTNSVVASFVLILLSNYLITLAIFHGK</sequence>
<dbReference type="NCBIfam" id="TIGR00056">
    <property type="entry name" value="MlaE family lipid ABC transporter permease subunit"/>
    <property type="match status" value="1"/>
</dbReference>
<evidence type="ECO:0000256" key="7">
    <source>
        <dbReference type="ARBA" id="ARBA00023136"/>
    </source>
</evidence>
<keyword evidence="8" id="KW-0997">Cell inner membrane</keyword>
<organism evidence="9 10">
    <name type="scientific">Neorickettsia findlayensis</name>
    <dbReference type="NCBI Taxonomy" id="2686014"/>
    <lineage>
        <taxon>Bacteria</taxon>
        <taxon>Pseudomonadati</taxon>
        <taxon>Pseudomonadota</taxon>
        <taxon>Alphaproteobacteria</taxon>
        <taxon>Rickettsiales</taxon>
        <taxon>Anaplasmataceae</taxon>
        <taxon>Neorickettsia</taxon>
    </lineage>
</organism>
<dbReference type="Proteomes" id="UP000464912">
    <property type="component" value="Chromosome"/>
</dbReference>
<keyword evidence="7 8" id="KW-0472">Membrane</keyword>
<dbReference type="RefSeq" id="WP_160095689.1">
    <property type="nucleotide sequence ID" value="NZ_CP047224.1"/>
</dbReference>
<evidence type="ECO:0000256" key="5">
    <source>
        <dbReference type="ARBA" id="ARBA00022692"/>
    </source>
</evidence>
<feature type="transmembrane region" description="Helical" evidence="8">
    <location>
        <begin position="138"/>
        <end position="163"/>
    </location>
</feature>
<keyword evidence="10" id="KW-1185">Reference proteome</keyword>
<dbReference type="GO" id="GO:0043190">
    <property type="term" value="C:ATP-binding cassette (ABC) transporter complex"/>
    <property type="evidence" value="ECO:0007669"/>
    <property type="project" value="InterPro"/>
</dbReference>
<dbReference type="EMBL" id="CP047224">
    <property type="protein sequence ID" value="QHD65364.1"/>
    <property type="molecule type" value="Genomic_DNA"/>
</dbReference>
<evidence type="ECO:0000256" key="8">
    <source>
        <dbReference type="RuleBase" id="RU362044"/>
    </source>
</evidence>
<proteinExistence type="inferred from homology"/>
<comment type="subcellular location">
    <subcellularLocation>
        <location evidence="8">Cell inner membrane</location>
        <topology evidence="8">Multi-pass membrane protein</topology>
    </subcellularLocation>
    <subcellularLocation>
        <location evidence="2">Membrane</location>
        <topology evidence="2">Multi-pass membrane protein</topology>
    </subcellularLocation>
</comment>
<evidence type="ECO:0000313" key="9">
    <source>
        <dbReference type="EMBL" id="QHD65364.1"/>
    </source>
</evidence>
<keyword evidence="5 8" id="KW-0812">Transmembrane</keyword>
<feature type="transmembrane region" description="Helical" evidence="8">
    <location>
        <begin position="220"/>
        <end position="247"/>
    </location>
</feature>
<dbReference type="PANTHER" id="PTHR30188">
    <property type="entry name" value="ABC TRANSPORTER PERMEASE PROTEIN-RELATED"/>
    <property type="match status" value="1"/>
</dbReference>
<evidence type="ECO:0000313" key="10">
    <source>
        <dbReference type="Proteomes" id="UP000464912"/>
    </source>
</evidence>
<name>A0A6P1GB24_9RICK</name>
<dbReference type="GO" id="GO:0005548">
    <property type="term" value="F:phospholipid transporter activity"/>
    <property type="evidence" value="ECO:0007669"/>
    <property type="project" value="TreeGrafter"/>
</dbReference>
<accession>A0A6P1GB24</accession>
<comment type="function">
    <text evidence="1">Could be part of an ABC transporter complex.</text>
</comment>
<dbReference type="PANTHER" id="PTHR30188:SF4">
    <property type="entry name" value="PROTEIN TRIGALACTOSYLDIACYLGLYCEROL 1, CHLOROPLASTIC"/>
    <property type="match status" value="1"/>
</dbReference>
<keyword evidence="4" id="KW-0813">Transport</keyword>
<keyword evidence="8" id="KW-1003">Cell membrane</keyword>
<evidence type="ECO:0000256" key="3">
    <source>
        <dbReference type="ARBA" id="ARBA00007556"/>
    </source>
</evidence>
<dbReference type="KEGG" id="nef:GP480_02835"/>
<dbReference type="InterPro" id="IPR030802">
    <property type="entry name" value="Permease_MalE"/>
</dbReference>
<feature type="transmembrane region" description="Helical" evidence="8">
    <location>
        <begin position="38"/>
        <end position="62"/>
    </location>
</feature>
<dbReference type="AlphaFoldDB" id="A0A6P1GB24"/>
<evidence type="ECO:0000256" key="2">
    <source>
        <dbReference type="ARBA" id="ARBA00004141"/>
    </source>
</evidence>
<protein>
    <submittedName>
        <fullName evidence="9">MlaE family lipid ABC transporter permease subunit</fullName>
    </submittedName>
</protein>
<dbReference type="Pfam" id="PF02405">
    <property type="entry name" value="MlaE"/>
    <property type="match status" value="1"/>
</dbReference>